<gene>
    <name evidence="2" type="ORF">MANES_13G037700v8</name>
</gene>
<feature type="region of interest" description="Disordered" evidence="1">
    <location>
        <begin position="79"/>
        <end position="111"/>
    </location>
</feature>
<comment type="caution">
    <text evidence="2">The sequence shown here is derived from an EMBL/GenBank/DDBJ whole genome shotgun (WGS) entry which is preliminary data.</text>
</comment>
<dbReference type="EMBL" id="CM004399">
    <property type="protein sequence ID" value="OAY32682.1"/>
    <property type="molecule type" value="Genomic_DNA"/>
</dbReference>
<dbReference type="AlphaFoldDB" id="A0A2C9UPY2"/>
<accession>A0A2C9UPY2</accession>
<dbReference type="PANTHER" id="PTHR34657">
    <property type="entry name" value="EMBRYO SAC DEVELOPMENT ARREST 6"/>
    <property type="match status" value="1"/>
</dbReference>
<reference evidence="3" key="1">
    <citation type="journal article" date="2016" name="Nat. Biotechnol.">
        <title>Sequencing wild and cultivated cassava and related species reveals extensive interspecific hybridization and genetic diversity.</title>
        <authorList>
            <person name="Bredeson J.V."/>
            <person name="Lyons J.B."/>
            <person name="Prochnik S.E."/>
            <person name="Wu G.A."/>
            <person name="Ha C.M."/>
            <person name="Edsinger-Gonzales E."/>
            <person name="Grimwood J."/>
            <person name="Schmutz J."/>
            <person name="Rabbi I.Y."/>
            <person name="Egesi C."/>
            <person name="Nauluvula P."/>
            <person name="Lebot V."/>
            <person name="Ndunguru J."/>
            <person name="Mkamilo G."/>
            <person name="Bart R.S."/>
            <person name="Setter T.L."/>
            <person name="Gleadow R.M."/>
            <person name="Kulakow P."/>
            <person name="Ferguson M.E."/>
            <person name="Rounsley S."/>
            <person name="Rokhsar D.S."/>
        </authorList>
    </citation>
    <scope>NUCLEOTIDE SEQUENCE [LARGE SCALE GENOMIC DNA]</scope>
    <source>
        <strain evidence="3">cv. AM560-2</strain>
    </source>
</reference>
<name>A0A2C9UPY2_MANES</name>
<dbReference type="OMA" id="GQSWDTY"/>
<dbReference type="PANTHER" id="PTHR34657:SF10">
    <property type="entry name" value="F21M11.6 PROTEIN"/>
    <property type="match status" value="1"/>
</dbReference>
<feature type="compositionally biased region" description="Basic and acidic residues" evidence="1">
    <location>
        <begin position="99"/>
        <end position="111"/>
    </location>
</feature>
<sequence length="147" mass="16385">MNTKTMRLPPRRVLTSNKRKERECFDSLKPFPPPTKLAKPSIPQVGSEKLPDPVSSNQLLAGYLAHEYLTKGTLFGQPWDPAGAEAVAGEPKKVKPSQKAKEEEAEPNKENYQRYVEVSSLLKAEGAHLPGVVNPSQLSRFLQMRMC</sequence>
<evidence type="ECO:0000313" key="2">
    <source>
        <dbReference type="EMBL" id="OAY32682.1"/>
    </source>
</evidence>
<evidence type="ECO:0000256" key="1">
    <source>
        <dbReference type="SAM" id="MobiDB-lite"/>
    </source>
</evidence>
<dbReference type="OrthoDB" id="687843at2759"/>
<evidence type="ECO:0008006" key="4">
    <source>
        <dbReference type="Google" id="ProtNLM"/>
    </source>
</evidence>
<protein>
    <recommendedName>
        <fullName evidence="4">Embryo sac development arrest 6</fullName>
    </recommendedName>
</protein>
<dbReference type="STRING" id="3983.A0A2C9UPY2"/>
<feature type="region of interest" description="Disordered" evidence="1">
    <location>
        <begin position="1"/>
        <end position="53"/>
    </location>
</feature>
<dbReference type="Gramene" id="Manes.13G037700.1.v8.1">
    <property type="protein sequence ID" value="Manes.13G037700.1.v8.1.CDS.1"/>
    <property type="gene ID" value="Manes.13G037700.v8.1"/>
</dbReference>
<keyword evidence="3" id="KW-1185">Reference proteome</keyword>
<proteinExistence type="predicted"/>
<organism evidence="2 3">
    <name type="scientific">Manihot esculenta</name>
    <name type="common">Cassava</name>
    <name type="synonym">Jatropha manihot</name>
    <dbReference type="NCBI Taxonomy" id="3983"/>
    <lineage>
        <taxon>Eukaryota</taxon>
        <taxon>Viridiplantae</taxon>
        <taxon>Streptophyta</taxon>
        <taxon>Embryophyta</taxon>
        <taxon>Tracheophyta</taxon>
        <taxon>Spermatophyta</taxon>
        <taxon>Magnoliopsida</taxon>
        <taxon>eudicotyledons</taxon>
        <taxon>Gunneridae</taxon>
        <taxon>Pentapetalae</taxon>
        <taxon>rosids</taxon>
        <taxon>fabids</taxon>
        <taxon>Malpighiales</taxon>
        <taxon>Euphorbiaceae</taxon>
        <taxon>Crotonoideae</taxon>
        <taxon>Manihoteae</taxon>
        <taxon>Manihot</taxon>
    </lineage>
</organism>
<evidence type="ECO:0000313" key="3">
    <source>
        <dbReference type="Proteomes" id="UP000091857"/>
    </source>
</evidence>
<dbReference type="Proteomes" id="UP000091857">
    <property type="component" value="Chromosome 13"/>
</dbReference>